<dbReference type="AlphaFoldDB" id="A0A0H3XLF4"/>
<sequence length="304" mass="33763">MKTLLTILSVLTTASATTPLIIHNYDNFSENQTKVSDIQDFRDSYDTTAMQLPANEGEQTTTDFTATLADFIKNEFLPFIKENNVSKFEVTEATSQFQGTALAGTLALLAQNYNKILHAAVDYSDFSVVAVNGIVTNVGYGNYSWSLIASVYFNGASQEFSLNGYQPNQEYANFQITSPFSNNLTIDYTKSESIDHQDTTPQSAIALPNHGFYYYAWQLKDMFNLDSTYKTAAIDYINKTLSMSISEISIDQLEIATPGSEGTYVPGDKYSDDTIVQDKLFYLAITSTEATGTFHLLLENLTLN</sequence>
<protein>
    <submittedName>
        <fullName evidence="1">Uncharacterized protein</fullName>
    </submittedName>
</protein>
<evidence type="ECO:0000313" key="1">
    <source>
        <dbReference type="EMBL" id="AKM54334.1"/>
    </source>
</evidence>
<dbReference type="Proteomes" id="UP000035661">
    <property type="component" value="Chromosome"/>
</dbReference>
<keyword evidence="2" id="KW-1185">Reference proteome</keyword>
<dbReference type="PATRIC" id="fig|743698.3.peg.775"/>
<dbReference type="EMBL" id="CP011856">
    <property type="protein sequence ID" value="AKM54334.1"/>
    <property type="molecule type" value="Genomic_DNA"/>
</dbReference>
<organism evidence="1 2">
    <name type="scientific">Spiroplasma eriocheiris</name>
    <dbReference type="NCBI Taxonomy" id="315358"/>
    <lineage>
        <taxon>Bacteria</taxon>
        <taxon>Bacillati</taxon>
        <taxon>Mycoplasmatota</taxon>
        <taxon>Mollicutes</taxon>
        <taxon>Entomoplasmatales</taxon>
        <taxon>Spiroplasmataceae</taxon>
        <taxon>Spiroplasma</taxon>
    </lineage>
</organism>
<reference evidence="1 2" key="1">
    <citation type="journal article" date="2015" name="Genome Biol. Evol.">
        <title>Found and Lost: The Fates of Horizontally Acquired Genes in Arthropod-Symbiotic Spiroplasma.</title>
        <authorList>
            <person name="Lo W.S."/>
            <person name="Gasparich G.E."/>
            <person name="Kuo C.H."/>
        </authorList>
    </citation>
    <scope>NUCLEOTIDE SEQUENCE [LARGE SCALE GENOMIC DNA]</scope>
    <source>
        <strain evidence="2">TDA-040725-5</strain>
    </source>
</reference>
<reference evidence="2" key="2">
    <citation type="submission" date="2015-06" db="EMBL/GenBank/DDBJ databases">
        <title>Complete genome sequence of Spiroplasma eriocheiris TDA-040725-5 (DSM 21848).</title>
        <authorList>
            <person name="Lo W.-S."/>
            <person name="Kuo C.-H."/>
        </authorList>
    </citation>
    <scope>NUCLEOTIDE SEQUENCE [LARGE SCALE GENOMIC DNA]</scope>
    <source>
        <strain evidence="2">TDA-040725-5</strain>
    </source>
</reference>
<accession>A0A0H3XLF4</accession>
<name>A0A0H3XLF4_9MOLU</name>
<gene>
    <name evidence="1" type="ORF">SERIO_v1c07720</name>
</gene>
<evidence type="ECO:0000313" key="2">
    <source>
        <dbReference type="Proteomes" id="UP000035661"/>
    </source>
</evidence>
<dbReference type="RefSeq" id="WP_047791547.1">
    <property type="nucleotide sequence ID" value="NZ_CP011856.1"/>
</dbReference>
<dbReference type="KEGG" id="seri:SERIO_v1c07720"/>
<proteinExistence type="predicted"/>